<feature type="region of interest" description="Disordered" evidence="1">
    <location>
        <begin position="257"/>
        <end position="295"/>
    </location>
</feature>
<dbReference type="GO" id="GO:0032040">
    <property type="term" value="C:small-subunit processome"/>
    <property type="evidence" value="ECO:0007669"/>
    <property type="project" value="TreeGrafter"/>
</dbReference>
<reference evidence="3 4" key="1">
    <citation type="submission" date="2014-11" db="EMBL/GenBank/DDBJ databases">
        <authorList>
            <person name="Zhu J."/>
            <person name="Qi W."/>
            <person name="Song R."/>
        </authorList>
    </citation>
    <scope>NUCLEOTIDE SEQUENCE [LARGE SCALE GENOMIC DNA]</scope>
</reference>
<dbReference type="STRING" id="1169540.A0A0G4EPY1"/>
<dbReference type="GO" id="GO:0030515">
    <property type="term" value="F:snoRNA binding"/>
    <property type="evidence" value="ECO:0007669"/>
    <property type="project" value="TreeGrafter"/>
</dbReference>
<dbReference type="SUPFAM" id="SSF52954">
    <property type="entry name" value="Class II aaRS ABD-related"/>
    <property type="match status" value="1"/>
</dbReference>
<dbReference type="PANTHER" id="PTHR22734">
    <property type="entry name" value="U3 SMALL NUCLEOLAR RIBONUCLEOPROTEIN PROTEIN IMP4"/>
    <property type="match status" value="1"/>
</dbReference>
<dbReference type="FunCoup" id="A0A0G4EPY1">
    <property type="interactions" value="490"/>
</dbReference>
<dbReference type="InterPro" id="IPR044281">
    <property type="entry name" value="IMP4/RPF1"/>
</dbReference>
<dbReference type="VEuPathDB" id="CryptoDB:Vbra_12583"/>
<feature type="domain" description="Brix" evidence="2">
    <location>
        <begin position="83"/>
        <end position="316"/>
    </location>
</feature>
<proteinExistence type="predicted"/>
<evidence type="ECO:0000313" key="4">
    <source>
        <dbReference type="Proteomes" id="UP000041254"/>
    </source>
</evidence>
<accession>A0A0G4EPY1</accession>
<dbReference type="FunFam" id="3.40.50.10480:FF:000001">
    <property type="entry name" value="IMP4, U3 small nucleolar ribonucleoprotein"/>
    <property type="match status" value="1"/>
</dbReference>
<dbReference type="OrthoDB" id="10253204at2759"/>
<dbReference type="PhylomeDB" id="A0A0G4EPY1"/>
<organism evidence="3 4">
    <name type="scientific">Vitrella brassicaformis (strain CCMP3155)</name>
    <dbReference type="NCBI Taxonomy" id="1169540"/>
    <lineage>
        <taxon>Eukaryota</taxon>
        <taxon>Sar</taxon>
        <taxon>Alveolata</taxon>
        <taxon>Colpodellida</taxon>
        <taxon>Vitrellaceae</taxon>
        <taxon>Vitrella</taxon>
    </lineage>
</organism>
<dbReference type="EMBL" id="CDMY01000281">
    <property type="protein sequence ID" value="CEL99473.1"/>
    <property type="molecule type" value="Genomic_DNA"/>
</dbReference>
<dbReference type="Gene3D" id="3.40.50.10480">
    <property type="entry name" value="Probable brix-domain ribosomal biogenesis protein"/>
    <property type="match status" value="1"/>
</dbReference>
<dbReference type="GO" id="GO:0034457">
    <property type="term" value="C:Mpp10 complex"/>
    <property type="evidence" value="ECO:0007669"/>
    <property type="project" value="UniProtKB-ARBA"/>
</dbReference>
<dbReference type="GO" id="GO:0006364">
    <property type="term" value="P:rRNA processing"/>
    <property type="evidence" value="ECO:0007669"/>
    <property type="project" value="InterPro"/>
</dbReference>
<dbReference type="PANTHER" id="PTHR22734:SF2">
    <property type="entry name" value="U3 SMALL NUCLEOLAR RIBONUCLEOPROTEIN PROTEIN IMP4"/>
    <property type="match status" value="1"/>
</dbReference>
<dbReference type="PROSITE" id="PS50833">
    <property type="entry name" value="BRIX"/>
    <property type="match status" value="1"/>
</dbReference>
<gene>
    <name evidence="3" type="ORF">Vbra_12583</name>
</gene>
<name>A0A0G4EPY1_VITBC</name>
<sequence length="338" mass="38357">MLRRNVRLRKEYLYRKSIEDKERAVSDRKRKLKDALEGGKSIPTELRGADKRLRPTLDLDDDRTMQMRSQIDDEYAYAGVKDPKVLITTARDPSSRLAQFAKELRLLFPTSQRINRGAYILKDLVRLCQTNDVTDLVIVHEHRGEPDGLIVSHLPYGPTAYFGLSEVALRHDLPKKPPNISEVSPHLIFHQFESKLGRRVETILKHLFPPAAPLGQRCMSFINQGDFIHFRHHTWAKAKPGGGEAAAAAAAAAVDAGQAATGKDEAKERQPKGKKERQPKGKKERAEEKQKEQLQLTEAGPRFVMRLYRIELGSVDMRDVEVEWSLKPFFNKPKAALA</sequence>
<dbReference type="InParanoid" id="A0A0G4EPY1"/>
<feature type="compositionally biased region" description="Basic and acidic residues" evidence="1">
    <location>
        <begin position="262"/>
        <end position="292"/>
    </location>
</feature>
<dbReference type="GO" id="GO:0042274">
    <property type="term" value="P:ribosomal small subunit biogenesis"/>
    <property type="evidence" value="ECO:0007669"/>
    <property type="project" value="UniProtKB-ARBA"/>
</dbReference>
<dbReference type="SMART" id="SM00879">
    <property type="entry name" value="Brix"/>
    <property type="match status" value="1"/>
</dbReference>
<evidence type="ECO:0000259" key="2">
    <source>
        <dbReference type="PROSITE" id="PS50833"/>
    </source>
</evidence>
<dbReference type="Pfam" id="PF04427">
    <property type="entry name" value="Brix"/>
    <property type="match status" value="1"/>
</dbReference>
<dbReference type="GO" id="GO:0042134">
    <property type="term" value="F:rRNA primary transcript binding"/>
    <property type="evidence" value="ECO:0007669"/>
    <property type="project" value="InterPro"/>
</dbReference>
<evidence type="ECO:0000256" key="1">
    <source>
        <dbReference type="SAM" id="MobiDB-lite"/>
    </source>
</evidence>
<dbReference type="AlphaFoldDB" id="A0A0G4EPY1"/>
<dbReference type="InterPro" id="IPR007109">
    <property type="entry name" value="Brix"/>
</dbReference>
<keyword evidence="4" id="KW-1185">Reference proteome</keyword>
<dbReference type="OMA" id="VIQFRHH"/>
<dbReference type="Proteomes" id="UP000041254">
    <property type="component" value="Unassembled WGS sequence"/>
</dbReference>
<dbReference type="GO" id="GO:0005654">
    <property type="term" value="C:nucleoplasm"/>
    <property type="evidence" value="ECO:0007669"/>
    <property type="project" value="UniProtKB-ARBA"/>
</dbReference>
<protein>
    <recommendedName>
        <fullName evidence="2">Brix domain-containing protein</fullName>
    </recommendedName>
</protein>
<evidence type="ECO:0000313" key="3">
    <source>
        <dbReference type="EMBL" id="CEL99473.1"/>
    </source>
</evidence>